<dbReference type="CDD" id="cd13273">
    <property type="entry name" value="PH_SWAP-70"/>
    <property type="match status" value="1"/>
</dbReference>
<dbReference type="Proteomes" id="UP000261640">
    <property type="component" value="Unplaced"/>
</dbReference>
<feature type="compositionally biased region" description="Low complexity" evidence="2">
    <location>
        <begin position="340"/>
        <end position="352"/>
    </location>
</feature>
<feature type="compositionally biased region" description="Basic and acidic residues" evidence="2">
    <location>
        <begin position="329"/>
        <end position="339"/>
    </location>
</feature>
<dbReference type="InterPro" id="IPR057836">
    <property type="entry name" value="EF-hand_SWAP70_N"/>
</dbReference>
<evidence type="ECO:0000259" key="3">
    <source>
        <dbReference type="PROSITE" id="PS50003"/>
    </source>
</evidence>
<dbReference type="Ensembl" id="ENSMAMT00000019342.2">
    <property type="protein sequence ID" value="ENSMAMP00000018852.2"/>
    <property type="gene ID" value="ENSMAMG00000012716.2"/>
</dbReference>
<dbReference type="InterPro" id="IPR011993">
    <property type="entry name" value="PH-like_dom_sf"/>
</dbReference>
<organism evidence="4 5">
    <name type="scientific">Mastacembelus armatus</name>
    <name type="common">zig-zag eel</name>
    <dbReference type="NCBI Taxonomy" id="205130"/>
    <lineage>
        <taxon>Eukaryota</taxon>
        <taxon>Metazoa</taxon>
        <taxon>Chordata</taxon>
        <taxon>Craniata</taxon>
        <taxon>Vertebrata</taxon>
        <taxon>Euteleostomi</taxon>
        <taxon>Actinopterygii</taxon>
        <taxon>Neopterygii</taxon>
        <taxon>Teleostei</taxon>
        <taxon>Neoteleostei</taxon>
        <taxon>Acanthomorphata</taxon>
        <taxon>Anabantaria</taxon>
        <taxon>Synbranchiformes</taxon>
        <taxon>Mastacembelidae</taxon>
        <taxon>Mastacembelus</taxon>
    </lineage>
</organism>
<name>A0A3Q3M0F6_9TELE</name>
<evidence type="ECO:0000256" key="1">
    <source>
        <dbReference type="SAM" id="Coils"/>
    </source>
</evidence>
<dbReference type="SUPFAM" id="SSF47473">
    <property type="entry name" value="EF-hand"/>
    <property type="match status" value="1"/>
</dbReference>
<dbReference type="STRING" id="205130.ENSMAMP00000018852"/>
<dbReference type="GO" id="GO:0005737">
    <property type="term" value="C:cytoplasm"/>
    <property type="evidence" value="ECO:0007669"/>
    <property type="project" value="TreeGrafter"/>
</dbReference>
<evidence type="ECO:0000313" key="5">
    <source>
        <dbReference type="Proteomes" id="UP000261640"/>
    </source>
</evidence>
<reference evidence="4" key="2">
    <citation type="submission" date="2025-09" db="UniProtKB">
        <authorList>
            <consortium name="Ensembl"/>
        </authorList>
    </citation>
    <scope>IDENTIFICATION</scope>
</reference>
<dbReference type="InterPro" id="IPR057837">
    <property type="entry name" value="PH_SWAP70"/>
</dbReference>
<dbReference type="GeneTree" id="ENSGT00950000183017"/>
<keyword evidence="5" id="KW-1185">Reference proteome</keyword>
<dbReference type="FunFam" id="2.30.29.30:FF:000286">
    <property type="entry name" value="PH-protein kinase domain containing protein"/>
    <property type="match status" value="1"/>
</dbReference>
<dbReference type="Pfam" id="PF25530">
    <property type="entry name" value="EF-hand_SWAP70_N"/>
    <property type="match status" value="1"/>
</dbReference>
<feature type="compositionally biased region" description="Basic and acidic residues" evidence="2">
    <location>
        <begin position="356"/>
        <end position="365"/>
    </location>
</feature>
<keyword evidence="1" id="KW-0175">Coiled coil</keyword>
<dbReference type="InterPro" id="IPR001849">
    <property type="entry name" value="PH_domain"/>
</dbReference>
<feature type="coiled-coil region" evidence="1">
    <location>
        <begin position="413"/>
        <end position="448"/>
    </location>
</feature>
<evidence type="ECO:0000256" key="2">
    <source>
        <dbReference type="SAM" id="MobiDB-lite"/>
    </source>
</evidence>
<proteinExistence type="predicted"/>
<accession>A0A3Q3M0F6</accession>
<dbReference type="SUPFAM" id="SSF50729">
    <property type="entry name" value="PH domain-like"/>
    <property type="match status" value="1"/>
</dbReference>
<dbReference type="GO" id="GO:0005634">
    <property type="term" value="C:nucleus"/>
    <property type="evidence" value="ECO:0007669"/>
    <property type="project" value="TreeGrafter"/>
</dbReference>
<reference evidence="4" key="1">
    <citation type="submission" date="2025-08" db="UniProtKB">
        <authorList>
            <consortium name="Ensembl"/>
        </authorList>
    </citation>
    <scope>IDENTIFICATION</scope>
</reference>
<dbReference type="PANTHER" id="PTHR14383:SF2">
    <property type="entry name" value="DIFFERENTIALLY EXPRESSED IN FDCP 6 HOMOLOG"/>
    <property type="match status" value="1"/>
</dbReference>
<dbReference type="InParanoid" id="A0A3Q3M0F6"/>
<sequence length="448" mass="52924">MDLKSELLKSIWYAFTSLDVEKCGKVSKSQLKVLSHNLYTVLKIPHDPVALEEHFQDDDNGPVSNHGYMPYLNKYILAKVQEGMFDKERFDDLCWMMTMKKNYKGVSQRVLLSERDSFKLFCLFNLLSEDRYPLVMIPEEVEYLLKKISTAMSQEWDGKPLEDLISQDATVQEEGMSVWTFLEHMDAGRLLRVTNAEAFSLALDEVFLEMYHNVLKRGYMWKKGHVRRNWTERWFVLKPSSMAYYVSEDLKDKRGELQLDKSCVVEPIPDREGKRCLFCVKTHNKTYEMSASDQRQKVEWTQVIQTALRLQSEGKSSLHHELKMKRRAQRENSQRERSRSSCSSRSSQSDDSNIQEVERMEKEKDRQDLEIESIIQVKEEGQLTITLSSFATELAVVNMKLHYRPHICALQHARELEIRRREAEERERRKQREVQMELERQLREAEMV</sequence>
<feature type="domain" description="PH" evidence="3">
    <location>
        <begin position="213"/>
        <end position="309"/>
    </location>
</feature>
<dbReference type="Pfam" id="PF00169">
    <property type="entry name" value="PH"/>
    <property type="match status" value="1"/>
</dbReference>
<dbReference type="PROSITE" id="PS50003">
    <property type="entry name" value="PH_DOMAIN"/>
    <property type="match status" value="1"/>
</dbReference>
<dbReference type="InterPro" id="IPR011992">
    <property type="entry name" value="EF-hand-dom_pair"/>
</dbReference>
<dbReference type="SMART" id="SM00233">
    <property type="entry name" value="PH"/>
    <property type="match status" value="1"/>
</dbReference>
<feature type="region of interest" description="Disordered" evidence="2">
    <location>
        <begin position="312"/>
        <end position="365"/>
    </location>
</feature>
<dbReference type="Gene3D" id="2.30.29.30">
    <property type="entry name" value="Pleckstrin-homology domain (PH domain)/Phosphotyrosine-binding domain (PTB)"/>
    <property type="match status" value="1"/>
</dbReference>
<protein>
    <submittedName>
        <fullName evidence="4">DEF6 guanine nucleotide exchange factor c</fullName>
    </submittedName>
</protein>
<dbReference type="PANTHER" id="PTHR14383">
    <property type="entry name" value="SWAP-70 RECOMBINASE"/>
    <property type="match status" value="1"/>
</dbReference>
<dbReference type="AlphaFoldDB" id="A0A3Q3M0F6"/>
<evidence type="ECO:0000313" key="4">
    <source>
        <dbReference type="Ensembl" id="ENSMAMP00000018852.2"/>
    </source>
</evidence>